<dbReference type="HOGENOM" id="CLU_000631_7_2_12"/>
<dbReference type="PANTHER" id="PTHR22762">
    <property type="entry name" value="ALPHA-GLUCOSIDASE"/>
    <property type="match status" value="1"/>
</dbReference>
<protein>
    <submittedName>
        <fullName evidence="6">Alpha-glucosidase</fullName>
        <ecNumber evidence="6">3.2.1.20</ecNumber>
    </submittedName>
</protein>
<accession>F8EY85</accession>
<dbReference type="Proteomes" id="UP000000503">
    <property type="component" value="Chromosome"/>
</dbReference>
<dbReference type="GO" id="GO:0004558">
    <property type="term" value="F:alpha-1,4-glucosidase activity"/>
    <property type="evidence" value="ECO:0007669"/>
    <property type="project" value="UniProtKB-EC"/>
</dbReference>
<dbReference type="KEGG" id="scd:Spica_0072"/>
<feature type="domain" description="Glycoside hydrolase family 31 TIM barrel" evidence="3">
    <location>
        <begin position="257"/>
        <end position="577"/>
    </location>
</feature>
<evidence type="ECO:0000313" key="7">
    <source>
        <dbReference type="Proteomes" id="UP000000503"/>
    </source>
</evidence>
<dbReference type="Gene3D" id="2.60.40.1760">
    <property type="entry name" value="glycosyl hydrolase (family 31)"/>
    <property type="match status" value="1"/>
</dbReference>
<dbReference type="GO" id="GO:0030246">
    <property type="term" value="F:carbohydrate binding"/>
    <property type="evidence" value="ECO:0007669"/>
    <property type="project" value="InterPro"/>
</dbReference>
<keyword evidence="2 6" id="KW-0326">Glycosidase</keyword>
<dbReference type="SUPFAM" id="SSF51011">
    <property type="entry name" value="Glycosyl hydrolase domain"/>
    <property type="match status" value="1"/>
</dbReference>
<dbReference type="Gene3D" id="2.60.40.1180">
    <property type="entry name" value="Golgi alpha-mannosidase II"/>
    <property type="match status" value="2"/>
</dbReference>
<dbReference type="InterPro" id="IPR011013">
    <property type="entry name" value="Gal_mutarotase_sf_dom"/>
</dbReference>
<feature type="domain" description="Glycosyl hydrolase family 31 C-terminal" evidence="5">
    <location>
        <begin position="585"/>
        <end position="671"/>
    </location>
</feature>
<evidence type="ECO:0000313" key="6">
    <source>
        <dbReference type="EMBL" id="AEJ18244.1"/>
    </source>
</evidence>
<dbReference type="CDD" id="cd14752">
    <property type="entry name" value="GH31_N"/>
    <property type="match status" value="1"/>
</dbReference>
<keyword evidence="7" id="KW-1185">Reference proteome</keyword>
<dbReference type="OrthoDB" id="176168at2"/>
<dbReference type="EC" id="3.2.1.20" evidence="6"/>
<dbReference type="Pfam" id="PF01055">
    <property type="entry name" value="Glyco_hydro_31_2nd"/>
    <property type="match status" value="1"/>
</dbReference>
<dbReference type="InterPro" id="IPR013780">
    <property type="entry name" value="Glyco_hydro_b"/>
</dbReference>
<name>F8EY85_GRAC1</name>
<comment type="similarity">
    <text evidence="1 2">Belongs to the glycosyl hydrolase 31 family.</text>
</comment>
<dbReference type="eggNOG" id="COG1501">
    <property type="taxonomic scope" value="Bacteria"/>
</dbReference>
<dbReference type="InterPro" id="IPR048395">
    <property type="entry name" value="Glyco_hydro_31_C"/>
</dbReference>
<dbReference type="EMBL" id="CP002868">
    <property type="protein sequence ID" value="AEJ18244.1"/>
    <property type="molecule type" value="Genomic_DNA"/>
</dbReference>
<dbReference type="GO" id="GO:0005975">
    <property type="term" value="P:carbohydrate metabolic process"/>
    <property type="evidence" value="ECO:0007669"/>
    <property type="project" value="InterPro"/>
</dbReference>
<dbReference type="InterPro" id="IPR025887">
    <property type="entry name" value="Glyco_hydro_31_N_dom"/>
</dbReference>
<reference evidence="7" key="1">
    <citation type="journal article" date="2013" name="Stand. Genomic Sci.">
        <title>Genome sequence of the thermophilic fresh-water bacterium Spirochaeta caldaria type strain (H1(T)), reclassification of Spirochaeta caldaria, Spirochaeta stenostrepta, and Spirochaeta zuelzerae in the genus Treponema as Treponema caldaria comb. nov., Treponema stenostrepta comb. nov., and Treponema zuelzerae comb. nov., and emendation of the genus Treponema.</title>
        <authorList>
            <person name="Abt B."/>
            <person name="Goker M."/>
            <person name="Scheuner C."/>
            <person name="Han C."/>
            <person name="Lu M."/>
            <person name="Misra M."/>
            <person name="Lapidus A."/>
            <person name="Nolan M."/>
            <person name="Lucas S."/>
            <person name="Hammon N."/>
            <person name="Deshpande S."/>
            <person name="Cheng J.F."/>
            <person name="Tapia R."/>
            <person name="Goodwin L.A."/>
            <person name="Pitluck S."/>
            <person name="Liolios K."/>
            <person name="Pagani I."/>
            <person name="Ivanova N."/>
            <person name="Mavromatis K."/>
            <person name="Mikhailova N."/>
            <person name="Huntemann M."/>
            <person name="Pati A."/>
            <person name="Chen A."/>
            <person name="Palaniappan K."/>
            <person name="Land M."/>
            <person name="Hauser L."/>
            <person name="Jeffries C.D."/>
            <person name="Rohde M."/>
            <person name="Spring S."/>
            <person name="Gronow S."/>
            <person name="Detter J.C."/>
            <person name="Bristow J."/>
            <person name="Eisen J.A."/>
            <person name="Markowitz V."/>
            <person name="Hugenholtz P."/>
            <person name="Kyrpides N.C."/>
            <person name="Woyke T."/>
            <person name="Klenk H.P."/>
        </authorList>
    </citation>
    <scope>NUCLEOTIDE SEQUENCE</scope>
    <source>
        <strain evidence="7">ATCC 51460 / DSM 7334 / H1</strain>
    </source>
</reference>
<proteinExistence type="inferred from homology"/>
<dbReference type="AlphaFoldDB" id="F8EY85"/>
<dbReference type="Pfam" id="PF13802">
    <property type="entry name" value="Gal_mutarotas_2"/>
    <property type="match status" value="1"/>
</dbReference>
<feature type="domain" description="Glycoside hydrolase family 31 N-terminal" evidence="4">
    <location>
        <begin position="21"/>
        <end position="201"/>
    </location>
</feature>
<dbReference type="SUPFAM" id="SSF74650">
    <property type="entry name" value="Galactose mutarotase-like"/>
    <property type="match status" value="1"/>
</dbReference>
<dbReference type="STRING" id="744872.Spica_0072"/>
<evidence type="ECO:0000259" key="3">
    <source>
        <dbReference type="Pfam" id="PF01055"/>
    </source>
</evidence>
<organism evidence="6 7">
    <name type="scientific">Gracilinema caldarium (strain ATCC 51460 / DSM 7334 / H1)</name>
    <name type="common">Treponema caldarium</name>
    <dbReference type="NCBI Taxonomy" id="744872"/>
    <lineage>
        <taxon>Bacteria</taxon>
        <taxon>Pseudomonadati</taxon>
        <taxon>Spirochaetota</taxon>
        <taxon>Spirochaetia</taxon>
        <taxon>Spirochaetales</taxon>
        <taxon>Breznakiellaceae</taxon>
        <taxon>Gracilinema</taxon>
    </lineage>
</organism>
<dbReference type="Gene3D" id="3.20.20.80">
    <property type="entry name" value="Glycosidases"/>
    <property type="match status" value="2"/>
</dbReference>
<dbReference type="InterPro" id="IPR000322">
    <property type="entry name" value="Glyco_hydro_31_TIM"/>
</dbReference>
<keyword evidence="2 6" id="KW-0378">Hydrolase</keyword>
<dbReference type="InterPro" id="IPR017853">
    <property type="entry name" value="GH"/>
</dbReference>
<dbReference type="PANTHER" id="PTHR22762:SF120">
    <property type="entry name" value="HETEROGLYCAN GLUCOSIDASE 1"/>
    <property type="match status" value="1"/>
</dbReference>
<sequence length="793" mass="89899">MNYRKIDTPENYVFENIPVQLTLSVAAPGVFRLQGRSERWPHGSSSMAGLSWQALSEDASEGSPQGTGVPQTAIDRDLADCTCTVDDRGILNLSLKGTTLLAGKGFGICGTKWILRFVYDEKTKFFGLGGKNLGFELSGKRTLFWNTDLFAEFDWAEIADSRADPLYASFPVLIGRTPADEGSPAQTPLWWAIVMDNPWPGFMNIGAGEGIFAAGSTPFQKYLYLGAHNGEPDVWFFAETTPQRLIQKIQTLQGRFALPPLWALGHHQCRWGYRSSADLNRIAGEYEKRQIPNDGLWLDIDYMEGFRVFTINKEHFKKPREEIAALTDRGYRVVPILDPGLRRDEAFHQYKEAKNRDILCKTPEGQDYIGFVWPGYTVFPDFSLEEARTWWAEQVTAFTEFGFSGYWIDMNDPATGSVPLEDMRFQRGELDHGGFHNQYALGMAMATRQGLEQARPQKRPFIISRSAYLGMAKYSGMWTGDNVSNKTHLAKSLPFSLNLSVSGMPFNGPDVPGFAGDADARLMECWYKAGFLFPFLRNHNVAGAKDQEPWTRGPATEKVVAEYIRSRYKLLPYIYQLWIAQEERGEPVLRPLWYHWPEADWTCSCDNEYLLGPALLHAPVLDPGQTKREVQLPEGTWYDWNRGRFLTGDRTLRVRTSRLETPLYFKSGSVIPLLPGIRTTNEKDLRRVDFLFILSEGETGSYRYCTDDGETLAYREGQRSELELRYHLTDGVLHLEAAVTNAAYGPINYRIMVPCVSGVRIVEVNGKELPLVREKLRFAGRENRVKTSEILLA</sequence>
<dbReference type="SUPFAM" id="SSF51445">
    <property type="entry name" value="(Trans)glycosidases"/>
    <property type="match status" value="1"/>
</dbReference>
<gene>
    <name evidence="6" type="ordered locus">Spica_0072</name>
</gene>
<evidence type="ECO:0000259" key="5">
    <source>
        <dbReference type="Pfam" id="PF21365"/>
    </source>
</evidence>
<evidence type="ECO:0000259" key="4">
    <source>
        <dbReference type="Pfam" id="PF13802"/>
    </source>
</evidence>
<evidence type="ECO:0000256" key="1">
    <source>
        <dbReference type="ARBA" id="ARBA00007806"/>
    </source>
</evidence>
<dbReference type="Pfam" id="PF21365">
    <property type="entry name" value="Glyco_hydro_31_3rd"/>
    <property type="match status" value="1"/>
</dbReference>
<dbReference type="RefSeq" id="WP_013967557.1">
    <property type="nucleotide sequence ID" value="NC_015732.1"/>
</dbReference>
<evidence type="ECO:0000256" key="2">
    <source>
        <dbReference type="RuleBase" id="RU361185"/>
    </source>
</evidence>